<evidence type="ECO:0000313" key="3">
    <source>
        <dbReference type="Proteomes" id="UP000034951"/>
    </source>
</evidence>
<name>A0A0G0ZCS1_9BACT</name>
<gene>
    <name evidence="2" type="ORF">UV10_C0002G0035</name>
</gene>
<feature type="domain" description="Methyltransferase type 11" evidence="1">
    <location>
        <begin position="89"/>
        <end position="182"/>
    </location>
</feature>
<dbReference type="Proteomes" id="UP000034951">
    <property type="component" value="Unassembled WGS sequence"/>
</dbReference>
<sequence>MIGTKYAPDILGLIKAPLSFMLKKLTERFQKIKWDILAKINPNYFIYSRIKDNDENKYADSGREDVQELIINDDILKSKMNFSDACTAEIGCGNGRMTRFIAESFKKVYALDISSRMINLAWERLKNFNNIEFFVTNGNRLRVQDNTVDLVFSYIVFQHFPTRSMIEDNLREIRRILKNNGIAKIQFRGKVSSGGIFRIFKYYYGVFFSENELSDVLIKNGFKPLKIYKTNEKELWAIFEK</sequence>
<reference evidence="2 3" key="1">
    <citation type="journal article" date="2015" name="Nature">
        <title>rRNA introns, odd ribosomes, and small enigmatic genomes across a large radiation of phyla.</title>
        <authorList>
            <person name="Brown C.T."/>
            <person name="Hug L.A."/>
            <person name="Thomas B.C."/>
            <person name="Sharon I."/>
            <person name="Castelle C.J."/>
            <person name="Singh A."/>
            <person name="Wilkins M.J."/>
            <person name="Williams K.H."/>
            <person name="Banfield J.F."/>
        </authorList>
    </citation>
    <scope>NUCLEOTIDE SEQUENCE [LARGE SCALE GENOMIC DNA]</scope>
</reference>
<dbReference type="Gene3D" id="3.40.50.150">
    <property type="entry name" value="Vaccinia Virus protein VP39"/>
    <property type="match status" value="1"/>
</dbReference>
<proteinExistence type="predicted"/>
<dbReference type="SUPFAM" id="SSF53335">
    <property type="entry name" value="S-adenosyl-L-methionine-dependent methyltransferases"/>
    <property type="match status" value="1"/>
</dbReference>
<keyword evidence="2" id="KW-0489">Methyltransferase</keyword>
<dbReference type="InterPro" id="IPR029063">
    <property type="entry name" value="SAM-dependent_MTases_sf"/>
</dbReference>
<dbReference type="AlphaFoldDB" id="A0A0G0ZCS1"/>
<dbReference type="Pfam" id="PF08241">
    <property type="entry name" value="Methyltransf_11"/>
    <property type="match status" value="1"/>
</dbReference>
<organism evidence="2 3">
    <name type="scientific">Candidatus Azambacteria bacterium GW2011_GWA1_42_19</name>
    <dbReference type="NCBI Taxonomy" id="1618609"/>
    <lineage>
        <taxon>Bacteria</taxon>
        <taxon>Candidatus Azamiibacteriota</taxon>
    </lineage>
</organism>
<protein>
    <submittedName>
        <fullName evidence="2">Methyltransferase type 12</fullName>
    </submittedName>
</protein>
<comment type="caution">
    <text evidence="2">The sequence shown here is derived from an EMBL/GenBank/DDBJ whole genome shotgun (WGS) entry which is preliminary data.</text>
</comment>
<dbReference type="CDD" id="cd02440">
    <property type="entry name" value="AdoMet_MTases"/>
    <property type="match status" value="1"/>
</dbReference>
<dbReference type="PANTHER" id="PTHR43861">
    <property type="entry name" value="TRANS-ACONITATE 2-METHYLTRANSFERASE-RELATED"/>
    <property type="match status" value="1"/>
</dbReference>
<keyword evidence="2" id="KW-0808">Transferase</keyword>
<evidence type="ECO:0000259" key="1">
    <source>
        <dbReference type="Pfam" id="PF08241"/>
    </source>
</evidence>
<dbReference type="InterPro" id="IPR013216">
    <property type="entry name" value="Methyltransf_11"/>
</dbReference>
<accession>A0A0G0ZCS1</accession>
<dbReference type="EMBL" id="LCDE01000002">
    <property type="protein sequence ID" value="KKS46497.1"/>
    <property type="molecule type" value="Genomic_DNA"/>
</dbReference>
<dbReference type="GO" id="GO:0008757">
    <property type="term" value="F:S-adenosylmethionine-dependent methyltransferase activity"/>
    <property type="evidence" value="ECO:0007669"/>
    <property type="project" value="InterPro"/>
</dbReference>
<evidence type="ECO:0000313" key="2">
    <source>
        <dbReference type="EMBL" id="KKS46497.1"/>
    </source>
</evidence>
<dbReference type="GO" id="GO:0032259">
    <property type="term" value="P:methylation"/>
    <property type="evidence" value="ECO:0007669"/>
    <property type="project" value="UniProtKB-KW"/>
</dbReference>